<sequence length="78" mass="8522">GLRDGDAMEVKDGVTKNGTWSRGQQIEDEKPKDDEDDGVPMVRIPEAVNKLSDLFPPPTPPSSPSEIEEVQQTATEES</sequence>
<keyword evidence="3" id="KW-1185">Reference proteome</keyword>
<feature type="region of interest" description="Disordered" evidence="1">
    <location>
        <begin position="1"/>
        <end position="78"/>
    </location>
</feature>
<protein>
    <submittedName>
        <fullName evidence="2">Uncharacterized protein</fullName>
    </submittedName>
</protein>
<evidence type="ECO:0000313" key="3">
    <source>
        <dbReference type="Proteomes" id="UP000591131"/>
    </source>
</evidence>
<dbReference type="Proteomes" id="UP000591131">
    <property type="component" value="Unassembled WGS sequence"/>
</dbReference>
<accession>A0A7J6KNA2</accession>
<dbReference type="AlphaFoldDB" id="A0A7J6KNA2"/>
<dbReference type="EMBL" id="JAAPAO010001924">
    <property type="protein sequence ID" value="KAF4648557.1"/>
    <property type="molecule type" value="Genomic_DNA"/>
</dbReference>
<proteinExistence type="predicted"/>
<gene>
    <name evidence="2" type="ORF">FOL47_003078</name>
</gene>
<feature type="non-terminal residue" evidence="2">
    <location>
        <position position="1"/>
    </location>
</feature>
<evidence type="ECO:0000313" key="2">
    <source>
        <dbReference type="EMBL" id="KAF4648557.1"/>
    </source>
</evidence>
<reference evidence="2 3" key="1">
    <citation type="submission" date="2020-04" db="EMBL/GenBank/DDBJ databases">
        <title>Perkinsus chesapeaki whole genome sequence.</title>
        <authorList>
            <person name="Bogema D.R."/>
        </authorList>
    </citation>
    <scope>NUCLEOTIDE SEQUENCE [LARGE SCALE GENOMIC DNA]</scope>
    <source>
        <strain evidence="2">ATCC PRA-425</strain>
    </source>
</reference>
<name>A0A7J6KNA2_PERCH</name>
<comment type="caution">
    <text evidence="2">The sequence shown here is derived from an EMBL/GenBank/DDBJ whole genome shotgun (WGS) entry which is preliminary data.</text>
</comment>
<feature type="compositionally biased region" description="Basic and acidic residues" evidence="1">
    <location>
        <begin position="1"/>
        <end position="14"/>
    </location>
</feature>
<evidence type="ECO:0000256" key="1">
    <source>
        <dbReference type="SAM" id="MobiDB-lite"/>
    </source>
</evidence>
<organism evidence="2 3">
    <name type="scientific">Perkinsus chesapeaki</name>
    <name type="common">Clam parasite</name>
    <name type="synonym">Perkinsus andrewsi</name>
    <dbReference type="NCBI Taxonomy" id="330153"/>
    <lineage>
        <taxon>Eukaryota</taxon>
        <taxon>Sar</taxon>
        <taxon>Alveolata</taxon>
        <taxon>Perkinsozoa</taxon>
        <taxon>Perkinsea</taxon>
        <taxon>Perkinsida</taxon>
        <taxon>Perkinsidae</taxon>
        <taxon>Perkinsus</taxon>
    </lineage>
</organism>